<dbReference type="InterPro" id="IPR041577">
    <property type="entry name" value="RT_RNaseH_2"/>
</dbReference>
<dbReference type="FunFam" id="3.30.70.270:FF:000020">
    <property type="entry name" value="Transposon Tf2-6 polyprotein-like Protein"/>
    <property type="match status" value="1"/>
</dbReference>
<evidence type="ECO:0000313" key="3">
    <source>
        <dbReference type="Proteomes" id="UP001234989"/>
    </source>
</evidence>
<gene>
    <name evidence="2" type="ORF">MTR67_008182</name>
</gene>
<dbReference type="AlphaFoldDB" id="A0AAF0TC76"/>
<name>A0AAF0TC76_SOLVR</name>
<dbReference type="EMBL" id="CP133613">
    <property type="protein sequence ID" value="WMV14797.1"/>
    <property type="molecule type" value="Genomic_DNA"/>
</dbReference>
<feature type="domain" description="Reverse transcriptase/retrotransposon-derived protein RNase H-like" evidence="1">
    <location>
        <begin position="240"/>
        <end position="297"/>
    </location>
</feature>
<dbReference type="PANTHER" id="PTHR33064:SF37">
    <property type="entry name" value="RIBONUCLEASE H"/>
    <property type="match status" value="1"/>
</dbReference>
<keyword evidence="3" id="KW-1185">Reference proteome</keyword>
<dbReference type="Gene3D" id="3.30.70.270">
    <property type="match status" value="1"/>
</dbReference>
<dbReference type="Pfam" id="PF17919">
    <property type="entry name" value="RT_RNaseH_2"/>
    <property type="match status" value="1"/>
</dbReference>
<protein>
    <recommendedName>
        <fullName evidence="1">Reverse transcriptase/retrotransposon-derived protein RNase H-like domain-containing protein</fullName>
    </recommendedName>
</protein>
<sequence>MADMKEIKNMLDRMTMEMANFTVRQNQIEAHYEKTFSELKQTLDAVKEKDKGKTVEEVDGGEIYTPSGHPMAWVSASQAGGNPNMVTPGGYQMGMGSLHQLQSPIGGATPQNQGMGFEFTGQDSQGRAQHQIPTSGGHGQAQMGYQGGFQQATGHFMSNIQLKCSFGASKVEYLGHVISAEGVATDPKKIEAVKAWPSPKNVKEMRGFLGLTSYYRRFIRHYGVISKPLTDLLKKEGFQWSNKATQAFEKLKEALVSAPVLVLPNNSSVFIVETDACDYGIGAALMQESHPIAYLSKGCLFDIKGCLCMTKNSLRW</sequence>
<dbReference type="InterPro" id="IPR043128">
    <property type="entry name" value="Rev_trsase/Diguanyl_cyclase"/>
</dbReference>
<evidence type="ECO:0000313" key="2">
    <source>
        <dbReference type="EMBL" id="WMV14797.1"/>
    </source>
</evidence>
<dbReference type="InterPro" id="IPR043502">
    <property type="entry name" value="DNA/RNA_pol_sf"/>
</dbReference>
<dbReference type="SUPFAM" id="SSF56672">
    <property type="entry name" value="DNA/RNA polymerases"/>
    <property type="match status" value="1"/>
</dbReference>
<accession>A0AAF0TC76</accession>
<reference evidence="2" key="1">
    <citation type="submission" date="2023-08" db="EMBL/GenBank/DDBJ databases">
        <title>A de novo genome assembly of Solanum verrucosum Schlechtendal, a Mexican diploid species geographically isolated from the other diploid A-genome species in potato relatives.</title>
        <authorList>
            <person name="Hosaka K."/>
        </authorList>
    </citation>
    <scope>NUCLEOTIDE SEQUENCE</scope>
    <source>
        <tissue evidence="2">Young leaves</tissue>
    </source>
</reference>
<proteinExistence type="predicted"/>
<dbReference type="PANTHER" id="PTHR33064">
    <property type="entry name" value="POL PROTEIN"/>
    <property type="match status" value="1"/>
</dbReference>
<dbReference type="Proteomes" id="UP001234989">
    <property type="component" value="Chromosome 2"/>
</dbReference>
<organism evidence="2 3">
    <name type="scientific">Solanum verrucosum</name>
    <dbReference type="NCBI Taxonomy" id="315347"/>
    <lineage>
        <taxon>Eukaryota</taxon>
        <taxon>Viridiplantae</taxon>
        <taxon>Streptophyta</taxon>
        <taxon>Embryophyta</taxon>
        <taxon>Tracheophyta</taxon>
        <taxon>Spermatophyta</taxon>
        <taxon>Magnoliopsida</taxon>
        <taxon>eudicotyledons</taxon>
        <taxon>Gunneridae</taxon>
        <taxon>Pentapetalae</taxon>
        <taxon>asterids</taxon>
        <taxon>lamiids</taxon>
        <taxon>Solanales</taxon>
        <taxon>Solanaceae</taxon>
        <taxon>Solanoideae</taxon>
        <taxon>Solaneae</taxon>
        <taxon>Solanum</taxon>
    </lineage>
</organism>
<dbReference type="InterPro" id="IPR051320">
    <property type="entry name" value="Viral_Replic_Matur_Polypro"/>
</dbReference>
<evidence type="ECO:0000259" key="1">
    <source>
        <dbReference type="Pfam" id="PF17919"/>
    </source>
</evidence>